<keyword evidence="6 7" id="KW-0067">ATP-binding</keyword>
<dbReference type="AlphaFoldDB" id="A0A062VDE2"/>
<dbReference type="NCBIfam" id="TIGR01016">
    <property type="entry name" value="sucCoAbeta"/>
    <property type="match status" value="1"/>
</dbReference>
<evidence type="ECO:0000256" key="7">
    <source>
        <dbReference type="PROSITE-ProRule" id="PRU00409"/>
    </source>
</evidence>
<gene>
    <name evidence="6" type="primary">sucC</name>
    <name evidence="9" type="ORF">ANME2D_00757</name>
</gene>
<dbReference type="PIRSF" id="PIRSF001554">
    <property type="entry name" value="SucCS_beta"/>
    <property type="match status" value="1"/>
</dbReference>
<dbReference type="EC" id="6.2.1.5" evidence="6"/>
<dbReference type="InterPro" id="IPR016102">
    <property type="entry name" value="Succinyl-CoA_synth-like"/>
</dbReference>
<organism evidence="9 10">
    <name type="scientific">Candidatus Methanoperedens nitratireducens</name>
    <dbReference type="NCBI Taxonomy" id="1392998"/>
    <lineage>
        <taxon>Archaea</taxon>
        <taxon>Methanobacteriati</taxon>
        <taxon>Methanobacteriota</taxon>
        <taxon>Stenosarchaea group</taxon>
        <taxon>Methanomicrobia</taxon>
        <taxon>Methanosarcinales</taxon>
        <taxon>ANME-2 cluster</taxon>
        <taxon>Candidatus Methanoperedentaceae</taxon>
        <taxon>Candidatus Methanoperedens</taxon>
    </lineage>
</organism>
<feature type="binding site" evidence="6">
    <location>
        <begin position="51"/>
        <end position="53"/>
    </location>
    <ligand>
        <name>ATP</name>
        <dbReference type="ChEBI" id="CHEBI:30616"/>
    </ligand>
</feature>
<sequence>MMLYEYAAKEIFSRCGIPVPGSSLITSADDAGAVARKLGSVVIKAQVTAGGRGKAGGILTAATPDEAAQKAQRILGMSIKGLPVKKVLVEEYKKPEKEMYLGITIDRKARRPIIMASTEGGIDIEETARNFPEKIFRIHIDPLTGIHDYQARRIAYSLDRENSTLITDLVKKLYRVFTDYDCTLAEINPLAQASGAIFALDAKMVIDDNALFRQDVGEEEDVDALSGIAKKQGMSYVSLDGDIGCIVNGAGLAMATLDMIRYYGGQPANFMDVRAGANAEQVKTALRIVSSNRNVKAIIMNIFGGITKCDEVARGIIDVISEVKVPLVIRLTGTNEESGRRMLEEHGIDLASSTEEAAEAVVELGHSHR</sequence>
<dbReference type="InterPro" id="IPR011761">
    <property type="entry name" value="ATP-grasp"/>
</dbReference>
<dbReference type="InterPro" id="IPR013815">
    <property type="entry name" value="ATP_grasp_subdomain_1"/>
</dbReference>
<feature type="binding site" evidence="6">
    <location>
        <position position="93"/>
    </location>
    <ligand>
        <name>ATP</name>
        <dbReference type="ChEBI" id="CHEBI:30616"/>
    </ligand>
</feature>
<feature type="domain" description="ATP-grasp" evidence="8">
    <location>
        <begin position="9"/>
        <end position="217"/>
    </location>
</feature>
<feature type="binding site" evidence="6">
    <location>
        <begin position="305"/>
        <end position="307"/>
    </location>
    <ligand>
        <name>substrate</name>
        <note>ligand shared with subunit alpha</note>
    </ligand>
</feature>
<dbReference type="Gene3D" id="3.30.470.20">
    <property type="entry name" value="ATP-grasp fold, B domain"/>
    <property type="match status" value="1"/>
</dbReference>
<dbReference type="GO" id="GO:0042709">
    <property type="term" value="C:succinate-CoA ligase complex"/>
    <property type="evidence" value="ECO:0007669"/>
    <property type="project" value="TreeGrafter"/>
</dbReference>
<evidence type="ECO:0000256" key="2">
    <source>
        <dbReference type="ARBA" id="ARBA00022598"/>
    </source>
</evidence>
<feature type="binding site" evidence="6">
    <location>
        <position position="188"/>
    </location>
    <ligand>
        <name>Mg(2+)</name>
        <dbReference type="ChEBI" id="CHEBI:18420"/>
    </ligand>
</feature>
<dbReference type="Gene3D" id="3.30.1490.20">
    <property type="entry name" value="ATP-grasp fold, A domain"/>
    <property type="match status" value="1"/>
</dbReference>
<dbReference type="Pfam" id="PF00549">
    <property type="entry name" value="Ligase_CoA"/>
    <property type="match status" value="1"/>
</dbReference>
<feature type="binding site" evidence="6">
    <location>
        <position position="98"/>
    </location>
    <ligand>
        <name>ATP</name>
        <dbReference type="ChEBI" id="CHEBI:30616"/>
    </ligand>
</feature>
<feature type="binding site" evidence="6">
    <location>
        <position position="248"/>
    </location>
    <ligand>
        <name>substrate</name>
        <note>ligand shared with subunit alpha</note>
    </ligand>
</feature>
<dbReference type="GO" id="GO:0004775">
    <property type="term" value="F:succinate-CoA ligase (ADP-forming) activity"/>
    <property type="evidence" value="ECO:0007669"/>
    <property type="project" value="UniProtKB-UniRule"/>
</dbReference>
<dbReference type="GO" id="GO:0004776">
    <property type="term" value="F:succinate-CoA ligase (GDP-forming) activity"/>
    <property type="evidence" value="ECO:0007669"/>
    <property type="project" value="RHEA"/>
</dbReference>
<feature type="binding site" evidence="6">
    <location>
        <position position="201"/>
    </location>
    <ligand>
        <name>Mg(2+)</name>
        <dbReference type="ChEBI" id="CHEBI:18420"/>
    </ligand>
</feature>
<dbReference type="EMBL" id="JMIY01000001">
    <property type="protein sequence ID" value="KCZ73684.1"/>
    <property type="molecule type" value="Genomic_DNA"/>
</dbReference>
<dbReference type="Pfam" id="PF08442">
    <property type="entry name" value="ATP-grasp_2"/>
    <property type="match status" value="1"/>
</dbReference>
<protein>
    <recommendedName>
        <fullName evidence="6">Succinate--CoA ligase [ADP-forming] subunit beta</fullName>
        <ecNumber evidence="6">6.2.1.5</ecNumber>
    </recommendedName>
    <alternativeName>
        <fullName evidence="6">Succinyl-CoA synthetase subunit beta</fullName>
        <shortName evidence="6">SCS-beta</shortName>
    </alternativeName>
</protein>
<dbReference type="NCBIfam" id="NF001913">
    <property type="entry name" value="PRK00696.1"/>
    <property type="match status" value="1"/>
</dbReference>
<dbReference type="PROSITE" id="PS01217">
    <property type="entry name" value="SUCCINYL_COA_LIG_3"/>
    <property type="match status" value="1"/>
</dbReference>
<dbReference type="HAMAP" id="MF_00558">
    <property type="entry name" value="Succ_CoA_beta"/>
    <property type="match status" value="1"/>
</dbReference>
<dbReference type="SUPFAM" id="SSF56059">
    <property type="entry name" value="Glutathione synthetase ATP-binding domain-like"/>
    <property type="match status" value="1"/>
</dbReference>
<dbReference type="RefSeq" id="WP_048089162.1">
    <property type="nucleotide sequence ID" value="NZ_JMIY01000001.1"/>
</dbReference>
<keyword evidence="1 6" id="KW-0816">Tricarboxylic acid cycle</keyword>
<dbReference type="OrthoDB" id="146449at2157"/>
<dbReference type="PANTHER" id="PTHR11815">
    <property type="entry name" value="SUCCINYL-COA SYNTHETASE BETA CHAIN"/>
    <property type="match status" value="1"/>
</dbReference>
<comment type="catalytic activity">
    <reaction evidence="6">
        <text>succinate + ATP + CoA = succinyl-CoA + ADP + phosphate</text>
        <dbReference type="Rhea" id="RHEA:17661"/>
        <dbReference type="ChEBI" id="CHEBI:30031"/>
        <dbReference type="ChEBI" id="CHEBI:30616"/>
        <dbReference type="ChEBI" id="CHEBI:43474"/>
        <dbReference type="ChEBI" id="CHEBI:57287"/>
        <dbReference type="ChEBI" id="CHEBI:57292"/>
        <dbReference type="ChEBI" id="CHEBI:456216"/>
        <dbReference type="EC" id="6.2.1.5"/>
    </reaction>
</comment>
<evidence type="ECO:0000256" key="1">
    <source>
        <dbReference type="ARBA" id="ARBA00022532"/>
    </source>
</evidence>
<feature type="binding site" evidence="6">
    <location>
        <position position="44"/>
    </location>
    <ligand>
        <name>ATP</name>
        <dbReference type="ChEBI" id="CHEBI:30616"/>
    </ligand>
</feature>
<dbReference type="Proteomes" id="UP000027153">
    <property type="component" value="Unassembled WGS sequence"/>
</dbReference>
<keyword evidence="4 6" id="KW-0547">Nucleotide-binding</keyword>
<dbReference type="FunFam" id="3.40.50.261:FF:000001">
    <property type="entry name" value="Succinate--CoA ligase [ADP-forming] subunit beta"/>
    <property type="match status" value="1"/>
</dbReference>
<keyword evidence="2 6" id="KW-0436">Ligase</keyword>
<dbReference type="Gene3D" id="3.40.50.261">
    <property type="entry name" value="Succinyl-CoA synthetase domains"/>
    <property type="match status" value="1"/>
</dbReference>
<dbReference type="GO" id="GO:0005524">
    <property type="term" value="F:ATP binding"/>
    <property type="evidence" value="ECO:0007669"/>
    <property type="project" value="UniProtKB-UniRule"/>
</dbReference>
<comment type="similarity">
    <text evidence="6">Belongs to the succinate/malate CoA ligase beta subunit family.</text>
</comment>
<keyword evidence="3 6" id="KW-0479">Metal-binding</keyword>
<evidence type="ECO:0000313" key="10">
    <source>
        <dbReference type="Proteomes" id="UP000027153"/>
    </source>
</evidence>
<dbReference type="UniPathway" id="UPA00223">
    <property type="reaction ID" value="UER00999"/>
</dbReference>
<dbReference type="InterPro" id="IPR005809">
    <property type="entry name" value="Succ_CoA_ligase-like_bsu"/>
</dbReference>
<evidence type="ECO:0000256" key="4">
    <source>
        <dbReference type="ARBA" id="ARBA00022741"/>
    </source>
</evidence>
<evidence type="ECO:0000259" key="8">
    <source>
        <dbReference type="PROSITE" id="PS50975"/>
    </source>
</evidence>
<dbReference type="PATRIC" id="fig|1392998.3.peg.367"/>
<comment type="function">
    <text evidence="6">Succinyl-CoA synthetase functions in the citric acid cycle (TCA), coupling the hydrolysis of succinyl-CoA to the synthesis of either ATP or GTP and thus represents the only step of substrate-level phosphorylation in the TCA. The beta subunit provides nucleotide specificity of the enzyme and binds the substrate succinate, while the binding sites for coenzyme A and phosphate are found in the alpha subunit.</text>
</comment>
<evidence type="ECO:0000256" key="5">
    <source>
        <dbReference type="ARBA" id="ARBA00022842"/>
    </source>
</evidence>
<evidence type="ECO:0000256" key="3">
    <source>
        <dbReference type="ARBA" id="ARBA00022723"/>
    </source>
</evidence>
<comment type="cofactor">
    <cofactor evidence="6">
        <name>Mg(2+)</name>
        <dbReference type="ChEBI" id="CHEBI:18420"/>
    </cofactor>
    <text evidence="6">Binds 1 Mg(2+) ion per subunit.</text>
</comment>
<comment type="catalytic activity">
    <reaction evidence="6">
        <text>GTP + succinate + CoA = succinyl-CoA + GDP + phosphate</text>
        <dbReference type="Rhea" id="RHEA:22120"/>
        <dbReference type="ChEBI" id="CHEBI:30031"/>
        <dbReference type="ChEBI" id="CHEBI:37565"/>
        <dbReference type="ChEBI" id="CHEBI:43474"/>
        <dbReference type="ChEBI" id="CHEBI:57287"/>
        <dbReference type="ChEBI" id="CHEBI:57292"/>
        <dbReference type="ChEBI" id="CHEBI:58189"/>
    </reaction>
</comment>
<accession>A0A062VDE2</accession>
<evidence type="ECO:0000313" key="9">
    <source>
        <dbReference type="EMBL" id="KCZ73684.1"/>
    </source>
</evidence>
<dbReference type="InterPro" id="IPR013650">
    <property type="entry name" value="ATP-grasp_succ-CoA_synth-type"/>
</dbReference>
<dbReference type="InterPro" id="IPR005811">
    <property type="entry name" value="SUCC_ACL_C"/>
</dbReference>
<dbReference type="GO" id="GO:0006104">
    <property type="term" value="P:succinyl-CoA metabolic process"/>
    <property type="evidence" value="ECO:0007669"/>
    <property type="project" value="TreeGrafter"/>
</dbReference>
<dbReference type="InterPro" id="IPR017866">
    <property type="entry name" value="Succ-CoA_synthase_bsu_CS"/>
</dbReference>
<dbReference type="GO" id="GO:0006099">
    <property type="term" value="P:tricarboxylic acid cycle"/>
    <property type="evidence" value="ECO:0007669"/>
    <property type="project" value="UniProtKB-UniRule"/>
</dbReference>
<feature type="binding site" evidence="6">
    <location>
        <position position="90"/>
    </location>
    <ligand>
        <name>ATP</name>
        <dbReference type="ChEBI" id="CHEBI:30616"/>
    </ligand>
</feature>
<name>A0A062VDE2_9EURY</name>
<comment type="caution">
    <text evidence="9">The sequence shown here is derived from an EMBL/GenBank/DDBJ whole genome shotgun (WGS) entry which is preliminary data.</text>
</comment>
<dbReference type="PANTHER" id="PTHR11815:SF10">
    <property type="entry name" value="SUCCINATE--COA LIGASE [GDP-FORMING] SUBUNIT BETA, MITOCHONDRIAL"/>
    <property type="match status" value="1"/>
</dbReference>
<reference evidence="9 10" key="1">
    <citation type="journal article" date="2013" name="Nature">
        <title>Anaerobic oxidation of methane coupled to nitrate reduction in a novel archaeal lineage.</title>
        <authorList>
            <person name="Haroon M.F."/>
            <person name="Hu S."/>
            <person name="Shi Y."/>
            <person name="Imelfort M."/>
            <person name="Keller J."/>
            <person name="Hugenholtz P."/>
            <person name="Yuan Z."/>
            <person name="Tyson G.W."/>
        </authorList>
    </citation>
    <scope>NUCLEOTIDE SEQUENCE [LARGE SCALE GENOMIC DNA]</scope>
    <source>
        <strain evidence="9 10">ANME-2d</strain>
    </source>
</reference>
<proteinExistence type="inferred from homology"/>
<dbReference type="SUPFAM" id="SSF52210">
    <property type="entry name" value="Succinyl-CoA synthetase domains"/>
    <property type="match status" value="1"/>
</dbReference>
<keyword evidence="10" id="KW-1185">Reference proteome</keyword>
<keyword evidence="5 6" id="KW-0460">Magnesium</keyword>
<dbReference type="GO" id="GO:0000287">
    <property type="term" value="F:magnesium ion binding"/>
    <property type="evidence" value="ECO:0007669"/>
    <property type="project" value="UniProtKB-UniRule"/>
</dbReference>
<comment type="pathway">
    <text evidence="6">Carbohydrate metabolism; tricarboxylic acid cycle; succinate from succinyl-CoA (ligase route): step 1/1.</text>
</comment>
<evidence type="ECO:0000256" key="6">
    <source>
        <dbReference type="HAMAP-Rule" id="MF_00558"/>
    </source>
</evidence>
<dbReference type="PROSITE" id="PS50975">
    <property type="entry name" value="ATP_GRASP"/>
    <property type="match status" value="1"/>
</dbReference>
<dbReference type="FunFam" id="3.30.470.20:FF:000002">
    <property type="entry name" value="Succinate--CoA ligase [ADP-forming] subunit beta"/>
    <property type="match status" value="1"/>
</dbReference>
<comment type="subunit">
    <text evidence="6">Heterotetramer of two alpha and two beta subunits.</text>
</comment>